<dbReference type="PROSITE" id="PS01186">
    <property type="entry name" value="EGF_2"/>
    <property type="match status" value="1"/>
</dbReference>
<keyword evidence="10" id="KW-0812">Transmembrane</keyword>
<dbReference type="SUPFAM" id="SSF57184">
    <property type="entry name" value="Growth factor receptor domain"/>
    <property type="match status" value="1"/>
</dbReference>
<dbReference type="PROSITE" id="PS50026">
    <property type="entry name" value="EGF_3"/>
    <property type="match status" value="1"/>
</dbReference>
<keyword evidence="10" id="KW-1133">Transmembrane helix</keyword>
<dbReference type="InterPro" id="IPR018097">
    <property type="entry name" value="EGF_Ca-bd_CS"/>
</dbReference>
<reference evidence="12 13" key="1">
    <citation type="submission" date="2019-05" db="EMBL/GenBank/DDBJ databases">
        <title>Mikania micrantha, genome provides insights into the molecular mechanism of rapid growth.</title>
        <authorList>
            <person name="Liu B."/>
        </authorList>
    </citation>
    <scope>NUCLEOTIDE SEQUENCE [LARGE SCALE GENOMIC DNA]</scope>
    <source>
        <strain evidence="12">NLD-2019</strain>
        <tissue evidence="12">Leaf</tissue>
    </source>
</reference>
<feature type="transmembrane region" description="Helical" evidence="10">
    <location>
        <begin position="165"/>
        <end position="186"/>
    </location>
</feature>
<comment type="caution">
    <text evidence="12">The sequence shown here is derived from an EMBL/GenBank/DDBJ whole genome shotgun (WGS) entry which is preliminary data.</text>
</comment>
<dbReference type="InterPro" id="IPR000152">
    <property type="entry name" value="EGF-type_Asp/Asn_hydroxyl_site"/>
</dbReference>
<sequence>MLWSIGVLCCQTNIPPPLKFINASLSSLESKYETDACKYAFMVDVVWFGRLIDIYMVQSMPSVPAVLDWRLSGNCGAFGSNMSVCGSNAYCFNQSVCICSQGYQGNPYLPRGCLDIDECASPLTNACEFSCTNIQGSYRCSCPNGYSLKGKLCTKIPANNKWKTILIGCLSGFGVLLLLFVAWWAYKMMKRRKEEKLKDIFFKRNGGILLQQQMSSGDNGNENRLMEIIDPRVKTEGGEDQIKRFAELANRCLNLDGRRRPRMKQVAIELELIRTSNEAPETEVEDDSIKQDEIWNTMSIGIESGPIITSSSSDTHPLLL</sequence>
<comment type="caution">
    <text evidence="9">Lacks conserved residue(s) required for the propagation of feature annotation.</text>
</comment>
<dbReference type="PANTHER" id="PTHR27005">
    <property type="entry name" value="WALL-ASSOCIATED RECEPTOR KINASE-LIKE 21"/>
    <property type="match status" value="1"/>
</dbReference>
<dbReference type="GO" id="GO:0004674">
    <property type="term" value="F:protein serine/threonine kinase activity"/>
    <property type="evidence" value="ECO:0007669"/>
    <property type="project" value="UniProtKB-KW"/>
</dbReference>
<evidence type="ECO:0000259" key="11">
    <source>
        <dbReference type="PROSITE" id="PS50026"/>
    </source>
</evidence>
<dbReference type="PANTHER" id="PTHR27005:SF515">
    <property type="entry name" value="WALL-ASSOCIATED RECEPTOR KINASE-LIKE 10-RELATED"/>
    <property type="match status" value="1"/>
</dbReference>
<keyword evidence="10" id="KW-0472">Membrane</keyword>
<evidence type="ECO:0000313" key="12">
    <source>
        <dbReference type="EMBL" id="KAD4585244.1"/>
    </source>
</evidence>
<keyword evidence="1" id="KW-0418">Kinase</keyword>
<keyword evidence="3" id="KW-0808">Transferase</keyword>
<evidence type="ECO:0000256" key="6">
    <source>
        <dbReference type="ARBA" id="ARBA00022741"/>
    </source>
</evidence>
<keyword evidence="4" id="KW-0732">Signal</keyword>
<keyword evidence="8" id="KW-1015">Disulfide bond</keyword>
<keyword evidence="6" id="KW-0547">Nucleotide-binding</keyword>
<evidence type="ECO:0000256" key="1">
    <source>
        <dbReference type="ARBA" id="ARBA00022527"/>
    </source>
</evidence>
<protein>
    <recommendedName>
        <fullName evidence="11">EGF-like domain-containing protein</fullName>
    </recommendedName>
</protein>
<evidence type="ECO:0000256" key="10">
    <source>
        <dbReference type="SAM" id="Phobius"/>
    </source>
</evidence>
<dbReference type="InterPro" id="IPR045274">
    <property type="entry name" value="WAK-like"/>
</dbReference>
<dbReference type="SMART" id="SM00181">
    <property type="entry name" value="EGF"/>
    <property type="match status" value="2"/>
</dbReference>
<dbReference type="GO" id="GO:0005524">
    <property type="term" value="F:ATP binding"/>
    <property type="evidence" value="ECO:0007669"/>
    <property type="project" value="UniProtKB-KW"/>
</dbReference>
<dbReference type="GO" id="GO:0007166">
    <property type="term" value="P:cell surface receptor signaling pathway"/>
    <property type="evidence" value="ECO:0007669"/>
    <property type="project" value="InterPro"/>
</dbReference>
<keyword evidence="2 9" id="KW-0245">EGF-like domain</keyword>
<evidence type="ECO:0000256" key="8">
    <source>
        <dbReference type="ARBA" id="ARBA00023157"/>
    </source>
</evidence>
<dbReference type="InterPro" id="IPR049883">
    <property type="entry name" value="NOTCH1_EGF-like"/>
</dbReference>
<dbReference type="SMART" id="SM00179">
    <property type="entry name" value="EGF_CA"/>
    <property type="match status" value="1"/>
</dbReference>
<dbReference type="EMBL" id="SZYD01000012">
    <property type="protein sequence ID" value="KAD4585244.1"/>
    <property type="molecule type" value="Genomic_DNA"/>
</dbReference>
<proteinExistence type="predicted"/>
<dbReference type="FunFam" id="2.10.25.10:FF:000038">
    <property type="entry name" value="Fibrillin 2"/>
    <property type="match status" value="1"/>
</dbReference>
<evidence type="ECO:0000256" key="5">
    <source>
        <dbReference type="ARBA" id="ARBA00022737"/>
    </source>
</evidence>
<dbReference type="Proteomes" id="UP000326396">
    <property type="component" value="Linkage Group LG2"/>
</dbReference>
<dbReference type="InterPro" id="IPR009030">
    <property type="entry name" value="Growth_fac_rcpt_cys_sf"/>
</dbReference>
<keyword evidence="5" id="KW-0677">Repeat</keyword>
<dbReference type="GO" id="GO:0005509">
    <property type="term" value="F:calcium ion binding"/>
    <property type="evidence" value="ECO:0007669"/>
    <property type="project" value="InterPro"/>
</dbReference>
<evidence type="ECO:0000313" key="13">
    <source>
        <dbReference type="Proteomes" id="UP000326396"/>
    </source>
</evidence>
<dbReference type="Gene3D" id="1.10.510.10">
    <property type="entry name" value="Transferase(Phosphotransferase) domain 1"/>
    <property type="match status" value="1"/>
</dbReference>
<dbReference type="OrthoDB" id="1750317at2759"/>
<accession>A0A5N6NBU2</accession>
<dbReference type="CDD" id="cd00054">
    <property type="entry name" value="EGF_CA"/>
    <property type="match status" value="1"/>
</dbReference>
<gene>
    <name evidence="12" type="ORF">E3N88_22845</name>
</gene>
<dbReference type="AlphaFoldDB" id="A0A5N6NBU2"/>
<evidence type="ECO:0000256" key="7">
    <source>
        <dbReference type="ARBA" id="ARBA00022840"/>
    </source>
</evidence>
<dbReference type="PROSITE" id="PS01187">
    <property type="entry name" value="EGF_CA"/>
    <property type="match status" value="1"/>
</dbReference>
<keyword evidence="13" id="KW-1185">Reference proteome</keyword>
<evidence type="ECO:0000256" key="9">
    <source>
        <dbReference type="PROSITE-ProRule" id="PRU00076"/>
    </source>
</evidence>
<dbReference type="Gene3D" id="2.10.25.10">
    <property type="entry name" value="Laminin"/>
    <property type="match status" value="2"/>
</dbReference>
<dbReference type="PROSITE" id="PS00010">
    <property type="entry name" value="ASX_HYDROXYL"/>
    <property type="match status" value="1"/>
</dbReference>
<keyword evidence="7" id="KW-0067">ATP-binding</keyword>
<feature type="domain" description="EGF-like" evidence="11">
    <location>
        <begin position="115"/>
        <end position="154"/>
    </location>
</feature>
<evidence type="ECO:0000256" key="4">
    <source>
        <dbReference type="ARBA" id="ARBA00022729"/>
    </source>
</evidence>
<dbReference type="Pfam" id="PF07645">
    <property type="entry name" value="EGF_CA"/>
    <property type="match status" value="1"/>
</dbReference>
<organism evidence="12 13">
    <name type="scientific">Mikania micrantha</name>
    <name type="common">bitter vine</name>
    <dbReference type="NCBI Taxonomy" id="192012"/>
    <lineage>
        <taxon>Eukaryota</taxon>
        <taxon>Viridiplantae</taxon>
        <taxon>Streptophyta</taxon>
        <taxon>Embryophyta</taxon>
        <taxon>Tracheophyta</taxon>
        <taxon>Spermatophyta</taxon>
        <taxon>Magnoliopsida</taxon>
        <taxon>eudicotyledons</taxon>
        <taxon>Gunneridae</taxon>
        <taxon>Pentapetalae</taxon>
        <taxon>asterids</taxon>
        <taxon>campanulids</taxon>
        <taxon>Asterales</taxon>
        <taxon>Asteraceae</taxon>
        <taxon>Asteroideae</taxon>
        <taxon>Heliantheae alliance</taxon>
        <taxon>Eupatorieae</taxon>
        <taxon>Mikania</taxon>
    </lineage>
</organism>
<dbReference type="GO" id="GO:0005886">
    <property type="term" value="C:plasma membrane"/>
    <property type="evidence" value="ECO:0007669"/>
    <property type="project" value="TreeGrafter"/>
</dbReference>
<evidence type="ECO:0000256" key="2">
    <source>
        <dbReference type="ARBA" id="ARBA00022536"/>
    </source>
</evidence>
<name>A0A5N6NBU2_9ASTR</name>
<dbReference type="InterPro" id="IPR000742">
    <property type="entry name" value="EGF"/>
</dbReference>
<keyword evidence="1" id="KW-0723">Serine/threonine-protein kinase</keyword>
<dbReference type="InterPro" id="IPR001881">
    <property type="entry name" value="EGF-like_Ca-bd_dom"/>
</dbReference>
<evidence type="ECO:0000256" key="3">
    <source>
        <dbReference type="ARBA" id="ARBA00022679"/>
    </source>
</evidence>